<evidence type="ECO:0000313" key="4">
    <source>
        <dbReference type="Proteomes" id="UP000007519"/>
    </source>
</evidence>
<dbReference type="KEGG" id="sgn:SGRA_2598"/>
<keyword evidence="2" id="KW-1133">Transmembrane helix</keyword>
<gene>
    <name evidence="3" type="ordered locus">SGRA_2598</name>
</gene>
<keyword evidence="2" id="KW-0472">Membrane</keyword>
<accession>H6L6T0</accession>
<sequence>MLPKIAYFRQPTGLFSFFFLFLLFWGCPSLWSGRAVSGLAGLLGPARALPAGSGLTATLVHPSAGAAAPPPKPQREDGAKIESSKRLVLN</sequence>
<keyword evidence="2" id="KW-0812">Transmembrane</keyword>
<name>H6L6T0_SAPGL</name>
<evidence type="ECO:0000256" key="2">
    <source>
        <dbReference type="SAM" id="Phobius"/>
    </source>
</evidence>
<dbReference type="Proteomes" id="UP000007519">
    <property type="component" value="Chromosome"/>
</dbReference>
<dbReference type="HOGENOM" id="CLU_2439061_0_0_10"/>
<organism evidence="3 4">
    <name type="scientific">Saprospira grandis (strain Lewin)</name>
    <dbReference type="NCBI Taxonomy" id="984262"/>
    <lineage>
        <taxon>Bacteria</taxon>
        <taxon>Pseudomonadati</taxon>
        <taxon>Bacteroidota</taxon>
        <taxon>Saprospiria</taxon>
        <taxon>Saprospirales</taxon>
        <taxon>Saprospiraceae</taxon>
        <taxon>Saprospira</taxon>
    </lineage>
</organism>
<dbReference type="AlphaFoldDB" id="H6L6T0"/>
<keyword evidence="4" id="KW-1185">Reference proteome</keyword>
<feature type="compositionally biased region" description="Basic and acidic residues" evidence="1">
    <location>
        <begin position="73"/>
        <end position="90"/>
    </location>
</feature>
<reference evidence="3 4" key="1">
    <citation type="journal article" date="2012" name="Stand. Genomic Sci.">
        <title>Complete genome sequencing and analysis of Saprospira grandis str. Lewin, a predatory marine bacterium.</title>
        <authorList>
            <person name="Saw J.H."/>
            <person name="Yuryev A."/>
            <person name="Kanbe M."/>
            <person name="Hou S."/>
            <person name="Young A.G."/>
            <person name="Aizawa S."/>
            <person name="Alam M."/>
        </authorList>
    </citation>
    <scope>NUCLEOTIDE SEQUENCE [LARGE SCALE GENOMIC DNA]</scope>
    <source>
        <strain evidence="3 4">Lewin</strain>
    </source>
</reference>
<evidence type="ECO:0000256" key="1">
    <source>
        <dbReference type="SAM" id="MobiDB-lite"/>
    </source>
</evidence>
<evidence type="ECO:0000313" key="3">
    <source>
        <dbReference type="EMBL" id="AFC25326.1"/>
    </source>
</evidence>
<dbReference type="STRING" id="984262.SGRA_2598"/>
<proteinExistence type="predicted"/>
<protein>
    <submittedName>
        <fullName evidence="3">Uncharacterized protein</fullName>
    </submittedName>
</protein>
<dbReference type="EMBL" id="CP002831">
    <property type="protein sequence ID" value="AFC25326.1"/>
    <property type="molecule type" value="Genomic_DNA"/>
</dbReference>
<feature type="transmembrane region" description="Helical" evidence="2">
    <location>
        <begin position="12"/>
        <end position="31"/>
    </location>
</feature>
<feature type="region of interest" description="Disordered" evidence="1">
    <location>
        <begin position="63"/>
        <end position="90"/>
    </location>
</feature>